<dbReference type="SUPFAM" id="SSF55186">
    <property type="entry name" value="ThrRS/AlaRS common domain"/>
    <property type="match status" value="1"/>
</dbReference>
<reference evidence="11" key="3">
    <citation type="submission" date="2025-09" db="UniProtKB">
        <authorList>
            <consortium name="Ensembl"/>
        </authorList>
    </citation>
    <scope>IDENTIFICATION</scope>
</reference>
<keyword evidence="6" id="KW-0648">Protein biosynthesis</keyword>
<proteinExistence type="inferred from homology"/>
<dbReference type="NCBIfam" id="TIGR00418">
    <property type="entry name" value="thrS"/>
    <property type="match status" value="1"/>
</dbReference>
<evidence type="ECO:0000313" key="11">
    <source>
        <dbReference type="Ensembl" id="ENSNFUP00015045720.1"/>
    </source>
</evidence>
<dbReference type="InterPro" id="IPR018163">
    <property type="entry name" value="Thr/Ala-tRNA-synth_IIc_edit"/>
</dbReference>
<dbReference type="FunFam" id="3.30.930.10:FF:000009">
    <property type="entry name" value="Threonine--tRNA ligase 2, cytoplasmic"/>
    <property type="match status" value="1"/>
</dbReference>
<protein>
    <recommendedName>
        <fullName evidence="2">threonine--tRNA ligase</fullName>
        <ecNumber evidence="2">6.1.1.3</ecNumber>
    </recommendedName>
    <alternativeName>
        <fullName evidence="8">Threonyl-tRNA synthetase</fullName>
    </alternativeName>
</protein>
<dbReference type="GO" id="GO:0004829">
    <property type="term" value="F:threonine-tRNA ligase activity"/>
    <property type="evidence" value="ECO:0007669"/>
    <property type="project" value="UniProtKB-EC"/>
</dbReference>
<dbReference type="Gene3D" id="3.30.930.10">
    <property type="entry name" value="Bira Bifunctional Protein, Domain 2"/>
    <property type="match status" value="1"/>
</dbReference>
<dbReference type="GeneTree" id="ENSGT00940000159348"/>
<dbReference type="InterPro" id="IPR047246">
    <property type="entry name" value="ThrRS_anticodon"/>
</dbReference>
<dbReference type="Ensembl" id="ENSNFUT00015047717.1">
    <property type="protein sequence ID" value="ENSNFUP00015045720.1"/>
    <property type="gene ID" value="ENSNFUG00015020860.1"/>
</dbReference>
<dbReference type="InterPro" id="IPR033728">
    <property type="entry name" value="ThrRS_core"/>
</dbReference>
<evidence type="ECO:0000256" key="5">
    <source>
        <dbReference type="ARBA" id="ARBA00022840"/>
    </source>
</evidence>
<dbReference type="PANTHER" id="PTHR11451">
    <property type="entry name" value="THREONINE-TRNA LIGASE"/>
    <property type="match status" value="1"/>
</dbReference>
<dbReference type="InterPro" id="IPR002320">
    <property type="entry name" value="Thr-tRNA-ligase_IIa"/>
</dbReference>
<dbReference type="SMART" id="SM00863">
    <property type="entry name" value="tRNA_SAD"/>
    <property type="match status" value="1"/>
</dbReference>
<evidence type="ECO:0000256" key="2">
    <source>
        <dbReference type="ARBA" id="ARBA00013163"/>
    </source>
</evidence>
<dbReference type="GO" id="GO:0005524">
    <property type="term" value="F:ATP binding"/>
    <property type="evidence" value="ECO:0007669"/>
    <property type="project" value="UniProtKB-KW"/>
</dbReference>
<dbReference type="Pfam" id="PF00587">
    <property type="entry name" value="tRNA-synt_2b"/>
    <property type="match status" value="1"/>
</dbReference>
<reference evidence="11" key="1">
    <citation type="submission" date="2014-08" db="EMBL/GenBank/DDBJ databases">
        <authorList>
            <person name="Senf B."/>
            <person name="Petzold A."/>
            <person name="Downie B.R."/>
            <person name="Koch P."/>
            <person name="Platzer M."/>
        </authorList>
    </citation>
    <scope>NUCLEOTIDE SEQUENCE [LARGE SCALE GENOMIC DNA]</scope>
    <source>
        <strain evidence="11">GRZ</strain>
    </source>
</reference>
<dbReference type="EC" id="6.1.1.3" evidence="2"/>
<keyword evidence="5" id="KW-0067">ATP-binding</keyword>
<dbReference type="SUPFAM" id="SSF55681">
    <property type="entry name" value="Class II aaRS and biotin synthetases"/>
    <property type="match status" value="1"/>
</dbReference>
<comment type="catalytic activity">
    <reaction evidence="9">
        <text>tRNA(Thr) + L-threonine + ATP = L-threonyl-tRNA(Thr) + AMP + diphosphate + H(+)</text>
        <dbReference type="Rhea" id="RHEA:24624"/>
        <dbReference type="Rhea" id="RHEA-COMP:9670"/>
        <dbReference type="Rhea" id="RHEA-COMP:9704"/>
        <dbReference type="ChEBI" id="CHEBI:15378"/>
        <dbReference type="ChEBI" id="CHEBI:30616"/>
        <dbReference type="ChEBI" id="CHEBI:33019"/>
        <dbReference type="ChEBI" id="CHEBI:57926"/>
        <dbReference type="ChEBI" id="CHEBI:78442"/>
        <dbReference type="ChEBI" id="CHEBI:78534"/>
        <dbReference type="ChEBI" id="CHEBI:456215"/>
        <dbReference type="EC" id="6.1.1.3"/>
    </reaction>
</comment>
<evidence type="ECO:0000256" key="6">
    <source>
        <dbReference type="ARBA" id="ARBA00022917"/>
    </source>
</evidence>
<dbReference type="CDD" id="cd00771">
    <property type="entry name" value="ThrRS_core"/>
    <property type="match status" value="1"/>
</dbReference>
<dbReference type="Pfam" id="PF07973">
    <property type="entry name" value="tRNA_SAD"/>
    <property type="match status" value="1"/>
</dbReference>
<dbReference type="CDD" id="cd00860">
    <property type="entry name" value="ThrRS_anticodon"/>
    <property type="match status" value="1"/>
</dbReference>
<dbReference type="PRINTS" id="PR01047">
    <property type="entry name" value="TRNASYNTHTHR"/>
</dbReference>
<dbReference type="AlphaFoldDB" id="A0A8C6VWM9"/>
<dbReference type="InterPro" id="IPR002314">
    <property type="entry name" value="aa-tRNA-synt_IIb"/>
</dbReference>
<keyword evidence="12" id="KW-1185">Reference proteome</keyword>
<evidence type="ECO:0000256" key="7">
    <source>
        <dbReference type="ARBA" id="ARBA00023146"/>
    </source>
</evidence>
<dbReference type="HAMAP" id="MF_00184">
    <property type="entry name" value="Thr_tRNA_synth"/>
    <property type="match status" value="1"/>
</dbReference>
<dbReference type="GO" id="GO:0005739">
    <property type="term" value="C:mitochondrion"/>
    <property type="evidence" value="ECO:0007669"/>
    <property type="project" value="TreeGrafter"/>
</dbReference>
<dbReference type="PROSITE" id="PS50862">
    <property type="entry name" value="AA_TRNA_LIGASE_II"/>
    <property type="match status" value="1"/>
</dbReference>
<evidence type="ECO:0000256" key="1">
    <source>
        <dbReference type="ARBA" id="ARBA00008226"/>
    </source>
</evidence>
<dbReference type="InterPro" id="IPR006195">
    <property type="entry name" value="aa-tRNA-synth_II"/>
</dbReference>
<name>A0A8C6VWM9_NOTFU</name>
<dbReference type="InterPro" id="IPR036621">
    <property type="entry name" value="Anticodon-bd_dom_sf"/>
</dbReference>
<keyword evidence="7" id="KW-0030">Aminoacyl-tRNA synthetase</keyword>
<gene>
    <name evidence="11" type="primary">tars2</name>
</gene>
<dbReference type="Gene3D" id="3.40.50.800">
    <property type="entry name" value="Anticodon-binding domain"/>
    <property type="match status" value="1"/>
</dbReference>
<evidence type="ECO:0000256" key="9">
    <source>
        <dbReference type="ARBA" id="ARBA00049515"/>
    </source>
</evidence>
<evidence type="ECO:0000256" key="8">
    <source>
        <dbReference type="ARBA" id="ARBA00031900"/>
    </source>
</evidence>
<evidence type="ECO:0000313" key="12">
    <source>
        <dbReference type="Proteomes" id="UP000694548"/>
    </source>
</evidence>
<dbReference type="PANTHER" id="PTHR11451:SF42">
    <property type="entry name" value="THREONINE--TRNA LIGASE"/>
    <property type="match status" value="1"/>
</dbReference>
<dbReference type="InterPro" id="IPR045864">
    <property type="entry name" value="aa-tRNA-synth_II/BPL/LPL"/>
</dbReference>
<reference evidence="11" key="2">
    <citation type="submission" date="2025-08" db="UniProtKB">
        <authorList>
            <consortium name="Ensembl"/>
        </authorList>
    </citation>
    <scope>IDENTIFICATION</scope>
</reference>
<organism evidence="11 12">
    <name type="scientific">Nothobranchius furzeri</name>
    <name type="common">Turquoise killifish</name>
    <dbReference type="NCBI Taxonomy" id="105023"/>
    <lineage>
        <taxon>Eukaryota</taxon>
        <taxon>Metazoa</taxon>
        <taxon>Chordata</taxon>
        <taxon>Craniata</taxon>
        <taxon>Vertebrata</taxon>
        <taxon>Euteleostomi</taxon>
        <taxon>Actinopterygii</taxon>
        <taxon>Neopterygii</taxon>
        <taxon>Teleostei</taxon>
        <taxon>Neoteleostei</taxon>
        <taxon>Acanthomorphata</taxon>
        <taxon>Ovalentaria</taxon>
        <taxon>Atherinomorphae</taxon>
        <taxon>Cyprinodontiformes</taxon>
        <taxon>Nothobranchiidae</taxon>
        <taxon>Nothobranchius</taxon>
    </lineage>
</organism>
<dbReference type="Gene3D" id="3.30.980.10">
    <property type="entry name" value="Threonyl-trna Synthetase, Chain A, domain 2"/>
    <property type="match status" value="1"/>
</dbReference>
<accession>A0A8C6VWM9</accession>
<dbReference type="SUPFAM" id="SSF52954">
    <property type="entry name" value="Class II aaRS ABD-related"/>
    <property type="match status" value="1"/>
</dbReference>
<evidence type="ECO:0000256" key="4">
    <source>
        <dbReference type="ARBA" id="ARBA00022741"/>
    </source>
</evidence>
<dbReference type="GO" id="GO:0006435">
    <property type="term" value="P:threonyl-tRNA aminoacylation"/>
    <property type="evidence" value="ECO:0007669"/>
    <property type="project" value="InterPro"/>
</dbReference>
<evidence type="ECO:0000256" key="3">
    <source>
        <dbReference type="ARBA" id="ARBA00022598"/>
    </source>
</evidence>
<dbReference type="FunFam" id="3.40.50.800:FF:000003">
    <property type="entry name" value="Threonine--tRNA ligase 2, cytoplasmic"/>
    <property type="match status" value="1"/>
</dbReference>
<comment type="similarity">
    <text evidence="1">Belongs to the class-II aminoacyl-tRNA synthetase family.</text>
</comment>
<dbReference type="Pfam" id="PF03129">
    <property type="entry name" value="HGTP_anticodon"/>
    <property type="match status" value="1"/>
</dbReference>
<evidence type="ECO:0000259" key="10">
    <source>
        <dbReference type="PROSITE" id="PS50862"/>
    </source>
</evidence>
<keyword evidence="4" id="KW-0547">Nucleotide-binding</keyword>
<dbReference type="InterPro" id="IPR012947">
    <property type="entry name" value="tRNA_SAD"/>
</dbReference>
<dbReference type="Proteomes" id="UP000694548">
    <property type="component" value="Chromosome sgr05"/>
</dbReference>
<feature type="domain" description="Aminoacyl-transfer RNA synthetases class-II family profile" evidence="10">
    <location>
        <begin position="193"/>
        <end position="482"/>
    </location>
</feature>
<sequence length="590" mass="67113">GCAFQPSPSLKERLRVFESLREKRGKKGVAEKPLSIHCRVVGRALSLQGHQVNGELWELERPLEADCELQLLGFDTVEGKQVINLISHYYSPLLRMLMKPMRKLLAVFAVKDSKLRLQLVEEEMSGSSVTVYRCGDSVSVCRGPLLPHTGFLKVFRMLQSSGLTRLMGVAFPAETDREAWEREQEAARRRDHRRIGMDQELFFFNEVSPGSCFFLPKGAHIYNTLMEFIKSEYRRRGFSEVVTPTLFSTALWERSGHWEHYGKNMFTVTSEGSLTHALKPMNCPAHCLMFEHRVRSWRELPLRWADFGALHRNELSGALGGLTRVRRFCQDDAHIFCAPEQLEEEIVACLDFVRSVYRVFGFSFHCLLSTRPTPCLGDPEQWDDAEQQLENSLQQFGERWELNPGDGAFYGPKIDILIKDAIGRQHQCATIQLDFQLPIRFDLQYLGRDGQKHRPVMIHRAVLGSLERMIAILAENFGGKWPLWLSPAQISVIPVGGSSESYGRQVAQQFCDAGFVVDLDVDPGATLNKKIRSAQLAQYNYIFVVGDKECESGTVSVRSRAGKQLGRRPTEEVLGSLQHLRNCRSNLDEF</sequence>
<dbReference type="InterPro" id="IPR004154">
    <property type="entry name" value="Anticodon-bd"/>
</dbReference>
<keyword evidence="3" id="KW-0436">Ligase</keyword>